<evidence type="ECO:0000313" key="7">
    <source>
        <dbReference type="Proteomes" id="UP000582837"/>
    </source>
</evidence>
<dbReference type="EMBL" id="JACHIA010000003">
    <property type="protein sequence ID" value="MBB6070157.1"/>
    <property type="molecule type" value="Genomic_DNA"/>
</dbReference>
<keyword evidence="2 5" id="KW-0378">Hydrolase</keyword>
<comment type="caution">
    <text evidence="6">The sequence shown here is derived from an EMBL/GenBank/DDBJ whole genome shotgun (WGS) entry which is preliminary data.</text>
</comment>
<proteinExistence type="inferred from homology"/>
<dbReference type="RefSeq" id="WP_221239671.1">
    <property type="nucleotide sequence ID" value="NZ_JACHIA010000003.1"/>
</dbReference>
<dbReference type="GO" id="GO:0005975">
    <property type="term" value="P:carbohydrate metabolic process"/>
    <property type="evidence" value="ECO:0007669"/>
    <property type="project" value="InterPro"/>
</dbReference>
<dbReference type="InterPro" id="IPR006710">
    <property type="entry name" value="Glyco_hydro_43"/>
</dbReference>
<evidence type="ECO:0000256" key="3">
    <source>
        <dbReference type="ARBA" id="ARBA00023295"/>
    </source>
</evidence>
<evidence type="ECO:0000256" key="1">
    <source>
        <dbReference type="ARBA" id="ARBA00009865"/>
    </source>
</evidence>
<dbReference type="PANTHER" id="PTHR42812:SF5">
    <property type="entry name" value="ENDO-ARABINASE"/>
    <property type="match status" value="1"/>
</dbReference>
<dbReference type="Proteomes" id="UP000582837">
    <property type="component" value="Unassembled WGS sequence"/>
</dbReference>
<accession>A0A841GNE4</accession>
<dbReference type="Gene3D" id="2.115.10.20">
    <property type="entry name" value="Glycosyl hydrolase domain, family 43"/>
    <property type="match status" value="2"/>
</dbReference>
<dbReference type="Pfam" id="PF04616">
    <property type="entry name" value="Glyco_hydro_43"/>
    <property type="match status" value="2"/>
</dbReference>
<dbReference type="PANTHER" id="PTHR42812">
    <property type="entry name" value="BETA-XYLOSIDASE"/>
    <property type="match status" value="1"/>
</dbReference>
<evidence type="ECO:0008006" key="8">
    <source>
        <dbReference type="Google" id="ProtNLM"/>
    </source>
</evidence>
<sequence length="476" mass="52664">MAHEARFPSPADAPFAFDVTVAEDGRTMAVTGPDASGAVVTESFAVRERTHNGYLDFHAAVSARFRTRMPRNRRPAEIPSFTAPYQPLLTENLSPRVLHGYGDPAVIRVAGEDGPWYWLVATSNDAPDSFPVARSRDLRDWELTGFVFPAGHKPAWASDGAGMSDYWAPEMHEVGGEYRVYFAAREKDGLDLAIGVATAPTPHGPFTTPDQPLLRGGVIDAHVLVEDGDAWLFWKEDTNGVWPRLLHKLLFEHGRLIAELFPADEDQRTASLIAALWPWVRTREPMENFFVHQPLVEAVTGRFSEVRARLAELHARETENDVRDAIDAVLHAMRTPIWAQRLTADGLGLEGERTLVLENDQEWEAHLIEGVWVASCGGKYYLFYAGNDFSTSRYGIGAAVADAPLGPYRKLPGPLLRSTAEWWGPGHPSVAQGPDGGPWLFLHAFFPGRTGYNEFRALLTVPLVMNGDHVGIRAAE</sequence>
<evidence type="ECO:0000256" key="5">
    <source>
        <dbReference type="RuleBase" id="RU361187"/>
    </source>
</evidence>
<dbReference type="GO" id="GO:0004553">
    <property type="term" value="F:hydrolase activity, hydrolyzing O-glycosyl compounds"/>
    <property type="evidence" value="ECO:0007669"/>
    <property type="project" value="InterPro"/>
</dbReference>
<gene>
    <name evidence="6" type="ORF">HNQ61_001774</name>
</gene>
<protein>
    <recommendedName>
        <fullName evidence="8">Glycoside hydrolase family 43</fullName>
    </recommendedName>
</protein>
<evidence type="ECO:0000256" key="2">
    <source>
        <dbReference type="ARBA" id="ARBA00022801"/>
    </source>
</evidence>
<keyword evidence="7" id="KW-1185">Reference proteome</keyword>
<organism evidence="6 7">
    <name type="scientific">Longimicrobium terrae</name>
    <dbReference type="NCBI Taxonomy" id="1639882"/>
    <lineage>
        <taxon>Bacteria</taxon>
        <taxon>Pseudomonadati</taxon>
        <taxon>Gemmatimonadota</taxon>
        <taxon>Longimicrobiia</taxon>
        <taxon>Longimicrobiales</taxon>
        <taxon>Longimicrobiaceae</taxon>
        <taxon>Longimicrobium</taxon>
    </lineage>
</organism>
<dbReference type="SUPFAM" id="SSF75005">
    <property type="entry name" value="Arabinanase/levansucrase/invertase"/>
    <property type="match status" value="1"/>
</dbReference>
<comment type="similarity">
    <text evidence="1 5">Belongs to the glycosyl hydrolase 43 family.</text>
</comment>
<feature type="site" description="Important for catalytic activity, responsible for pKa modulation of the active site Glu and correct orientation of both the proton donor and substrate" evidence="4">
    <location>
        <position position="220"/>
    </location>
</feature>
<dbReference type="InterPro" id="IPR023296">
    <property type="entry name" value="Glyco_hydro_beta-prop_sf"/>
</dbReference>
<dbReference type="InterPro" id="IPR051795">
    <property type="entry name" value="Glycosyl_Hydrlase_43"/>
</dbReference>
<evidence type="ECO:0000256" key="4">
    <source>
        <dbReference type="PIRSR" id="PIRSR606710-2"/>
    </source>
</evidence>
<keyword evidence="3 5" id="KW-0326">Glycosidase</keyword>
<name>A0A841GNE4_9BACT</name>
<dbReference type="AlphaFoldDB" id="A0A841GNE4"/>
<evidence type="ECO:0000313" key="6">
    <source>
        <dbReference type="EMBL" id="MBB6070157.1"/>
    </source>
</evidence>
<reference evidence="6 7" key="1">
    <citation type="submission" date="2020-08" db="EMBL/GenBank/DDBJ databases">
        <title>Genomic Encyclopedia of Type Strains, Phase IV (KMG-IV): sequencing the most valuable type-strain genomes for metagenomic binning, comparative biology and taxonomic classification.</title>
        <authorList>
            <person name="Goeker M."/>
        </authorList>
    </citation>
    <scope>NUCLEOTIDE SEQUENCE [LARGE SCALE GENOMIC DNA]</scope>
    <source>
        <strain evidence="6 7">DSM 29007</strain>
    </source>
</reference>